<dbReference type="AlphaFoldDB" id="A0A0M2HP97"/>
<gene>
    <name evidence="4" type="ORF">RS84_02923</name>
</gene>
<dbReference type="InterPro" id="IPR036415">
    <property type="entry name" value="Lamin_tail_dom_sf"/>
</dbReference>
<proteinExistence type="predicted"/>
<dbReference type="STRING" id="273678.RS84_02923"/>
<feature type="chain" id="PRO_5018285250" description="LTD domain-containing protein" evidence="2">
    <location>
        <begin position="31"/>
        <end position="789"/>
    </location>
</feature>
<sequence length="789" mass="80855">MVPRNTLIKTTAIVLGIALTTLGGAAGASADPTASAPSLRINEIETDGSPDWVELINFSADPLDASGYVLTGSLNGFSVTLPANTVLPAGGVYVASGTQFPALKLKKGDTLTVLAADGTTRIDAQTWGDTHLSTSGLNSAGELVHLDIKTPGELNPGQGGDGTPVDDSYSAISINEVTSESDTYELFNSGDTDLDVADWLQNDSSHTPSALDAPNGTVVPAHGFLTLNSNQGLSKDGDAVRLYLSDGTTLVDEIVWTGMDAQPGSLSRCGDGSENWLHTERDSFGESNATACSGRIIDLSGGAVPCQTEPASDLGAEQPGGLTWPGSQDWKVADNQCQFTSAVSGQDVSGLDIDPNDPDVMWAVKNKNHVYRLIKDGDRWVKDPADGWAEGKDLVFPGATDPTASQPDTESITVGPDGFLYVTTERDNKNKSVALDSVLRFDPNEAGGILHPTAQWNVTADLAGVIDPAIKDDANLGFEGITWVPDAALTASGFVDESTGRAYDPSDYEGHGDGLFFLALEKNGNLYAYALSGDGASAHRIATVTTGMPRIAEVQWDADNDRLWAVADDSVGGSVTVLKADAGGFAVDRVYNRPTGLANLNLEGFALAPDSTCVDGVKQVVRSDDGNNGGHSLWAGTVSCDLGFVDHIDASVTLSSASVTAGGTIDVFASGLTPGAAYAVVLHSDPITLGTATADATGRLALTRVTVPASVPAGAHTVTVSAAVDPSTVIASAPLTVTAAATAPGTSGAGSRGSLAATGADAPVGLVTFALLLGAVGAGLTGISRRRSA</sequence>
<dbReference type="PATRIC" id="fig|273678.4.peg.2927"/>
<protein>
    <recommendedName>
        <fullName evidence="3">LTD domain-containing protein</fullName>
    </recommendedName>
</protein>
<dbReference type="SUPFAM" id="SSF75011">
    <property type="entry name" value="3-carboxy-cis,cis-mucoante lactonizing enzyme"/>
    <property type="match status" value="1"/>
</dbReference>
<dbReference type="PROSITE" id="PS51841">
    <property type="entry name" value="LTD"/>
    <property type="match status" value="1"/>
</dbReference>
<organism evidence="4 5">
    <name type="scientific">Microbacterium hydrocarbonoxydans</name>
    <dbReference type="NCBI Taxonomy" id="273678"/>
    <lineage>
        <taxon>Bacteria</taxon>
        <taxon>Bacillati</taxon>
        <taxon>Actinomycetota</taxon>
        <taxon>Actinomycetes</taxon>
        <taxon>Micrococcales</taxon>
        <taxon>Microbacteriaceae</taxon>
        <taxon>Microbacterium</taxon>
    </lineage>
</organism>
<keyword evidence="1" id="KW-1133">Transmembrane helix</keyword>
<keyword evidence="1" id="KW-0812">Transmembrane</keyword>
<feature type="signal peptide" evidence="2">
    <location>
        <begin position="1"/>
        <end position="30"/>
    </location>
</feature>
<keyword evidence="2" id="KW-0732">Signal</keyword>
<evidence type="ECO:0000256" key="2">
    <source>
        <dbReference type="SAM" id="SignalP"/>
    </source>
</evidence>
<feature type="domain" description="LTD" evidence="3">
    <location>
        <begin position="26"/>
        <end position="210"/>
    </location>
</feature>
<keyword evidence="1" id="KW-0472">Membrane</keyword>
<comment type="caution">
    <text evidence="4">The sequence shown here is derived from an EMBL/GenBank/DDBJ whole genome shotgun (WGS) entry which is preliminary data.</text>
</comment>
<dbReference type="SUPFAM" id="SSF74853">
    <property type="entry name" value="Lamin A/C globular tail domain"/>
    <property type="match status" value="1"/>
</dbReference>
<accession>A0A0M2HP97</accession>
<dbReference type="EMBL" id="JYJB01000010">
    <property type="protein sequence ID" value="KJL46296.1"/>
    <property type="molecule type" value="Genomic_DNA"/>
</dbReference>
<name>A0A0M2HP97_9MICO</name>
<feature type="transmembrane region" description="Helical" evidence="1">
    <location>
        <begin position="762"/>
        <end position="783"/>
    </location>
</feature>
<keyword evidence="5" id="KW-1185">Reference proteome</keyword>
<dbReference type="Pfam" id="PF00932">
    <property type="entry name" value="LTD"/>
    <property type="match status" value="1"/>
</dbReference>
<dbReference type="Proteomes" id="UP000033900">
    <property type="component" value="Unassembled WGS sequence"/>
</dbReference>
<evidence type="ECO:0000313" key="4">
    <source>
        <dbReference type="EMBL" id="KJL46296.1"/>
    </source>
</evidence>
<reference evidence="4 5" key="1">
    <citation type="submission" date="2015-02" db="EMBL/GenBank/DDBJ databases">
        <title>Draft genome sequences of ten Microbacterium spp. with emphasis on heavy metal contaminated environments.</title>
        <authorList>
            <person name="Corretto E."/>
        </authorList>
    </citation>
    <scope>NUCLEOTIDE SEQUENCE [LARGE SCALE GENOMIC DNA]</scope>
    <source>
        <strain evidence="4 5">SA35</strain>
    </source>
</reference>
<evidence type="ECO:0000256" key="1">
    <source>
        <dbReference type="SAM" id="Phobius"/>
    </source>
</evidence>
<evidence type="ECO:0000259" key="3">
    <source>
        <dbReference type="PROSITE" id="PS51841"/>
    </source>
</evidence>
<dbReference type="InterPro" id="IPR001322">
    <property type="entry name" value="Lamin_tail_dom"/>
</dbReference>
<evidence type="ECO:0000313" key="5">
    <source>
        <dbReference type="Proteomes" id="UP000033900"/>
    </source>
</evidence>